<dbReference type="Proteomes" id="UP000323506">
    <property type="component" value="Chromosome A13"/>
</dbReference>
<evidence type="ECO:0000313" key="2">
    <source>
        <dbReference type="Proteomes" id="UP000323506"/>
    </source>
</evidence>
<accession>A0A5D2E1C1</accession>
<sequence length="50" mass="5576">MDATHWDLAWETVPLVPFQCIPGAATKILFLLGSFGFGLDLGYEFIRIGF</sequence>
<protein>
    <submittedName>
        <fullName evidence="1">Uncharacterized protein</fullName>
    </submittedName>
</protein>
<reference evidence="1 2" key="1">
    <citation type="submission" date="2019-06" db="EMBL/GenBank/DDBJ databases">
        <title>WGS assembly of Gossypium darwinii.</title>
        <authorList>
            <person name="Chen Z.J."/>
            <person name="Sreedasyam A."/>
            <person name="Ando A."/>
            <person name="Song Q."/>
            <person name="De L."/>
            <person name="Hulse-Kemp A."/>
            <person name="Ding M."/>
            <person name="Ye W."/>
            <person name="Kirkbride R."/>
            <person name="Jenkins J."/>
            <person name="Plott C."/>
            <person name="Lovell J."/>
            <person name="Lin Y.-M."/>
            <person name="Vaughn R."/>
            <person name="Liu B."/>
            <person name="Li W."/>
            <person name="Simpson S."/>
            <person name="Scheffler B."/>
            <person name="Saski C."/>
            <person name="Grover C."/>
            <person name="Hu G."/>
            <person name="Conover J."/>
            <person name="Carlson J."/>
            <person name="Shu S."/>
            <person name="Boston L."/>
            <person name="Williams M."/>
            <person name="Peterson D."/>
            <person name="Mcgee K."/>
            <person name="Jones D."/>
            <person name="Wendel J."/>
            <person name="Stelly D."/>
            <person name="Grimwood J."/>
            <person name="Schmutz J."/>
        </authorList>
    </citation>
    <scope>NUCLEOTIDE SEQUENCE [LARGE SCALE GENOMIC DNA]</scope>
    <source>
        <strain evidence="1">1808015.09</strain>
    </source>
</reference>
<evidence type="ECO:0000313" key="1">
    <source>
        <dbReference type="EMBL" id="TYG87176.1"/>
    </source>
</evidence>
<keyword evidence="2" id="KW-1185">Reference proteome</keyword>
<organism evidence="1 2">
    <name type="scientific">Gossypium darwinii</name>
    <name type="common">Darwin's cotton</name>
    <name type="synonym">Gossypium barbadense var. darwinii</name>
    <dbReference type="NCBI Taxonomy" id="34276"/>
    <lineage>
        <taxon>Eukaryota</taxon>
        <taxon>Viridiplantae</taxon>
        <taxon>Streptophyta</taxon>
        <taxon>Embryophyta</taxon>
        <taxon>Tracheophyta</taxon>
        <taxon>Spermatophyta</taxon>
        <taxon>Magnoliopsida</taxon>
        <taxon>eudicotyledons</taxon>
        <taxon>Gunneridae</taxon>
        <taxon>Pentapetalae</taxon>
        <taxon>rosids</taxon>
        <taxon>malvids</taxon>
        <taxon>Malvales</taxon>
        <taxon>Malvaceae</taxon>
        <taxon>Malvoideae</taxon>
        <taxon>Gossypium</taxon>
    </lineage>
</organism>
<dbReference type="AlphaFoldDB" id="A0A5D2E1C1"/>
<dbReference type="EMBL" id="CM017700">
    <property type="protein sequence ID" value="TYG87176.1"/>
    <property type="molecule type" value="Genomic_DNA"/>
</dbReference>
<name>A0A5D2E1C1_GOSDA</name>
<gene>
    <name evidence="1" type="ORF">ES288_A13G192600v1</name>
</gene>
<proteinExistence type="predicted"/>